<evidence type="ECO:0000313" key="1">
    <source>
        <dbReference type="EMBL" id="PWN48982.1"/>
    </source>
</evidence>
<gene>
    <name evidence="1" type="ORF">IE53DRAFT_169270</name>
</gene>
<dbReference type="Proteomes" id="UP000245626">
    <property type="component" value="Unassembled WGS sequence"/>
</dbReference>
<dbReference type="EMBL" id="KZ820115">
    <property type="protein sequence ID" value="PWN48982.1"/>
    <property type="molecule type" value="Genomic_DNA"/>
</dbReference>
<sequence length="534" mass="62091">MSDMSDENFYDDIEDTMDEDSAYGYDDEREESGFGGNTDSDEEEEAILDDYGDVDDAFGTNDIGKERLKNWQVEFKSHSVESIVQAQKKEIDHVASMFMIKDTDAAILLRHFGWNKERLIERYMDSPEKVNLEAGVHEDPSRPRLQKLANFTCEICYLSSEDSPGGKMETLALACGHRYCKDCYQHYMEQKIQEEGESRRVQCMKEKCNLVIDEKTVGMVVKPRIFERYKTLLNRTYVDDSSTMRWCPAPNCELAVECHVSVKKLDKVVPSVRCDCGHPFCFGCGNAAHAPAVCPIVKLWLKKCEDDSETANWISANTKECPKCNSTIEKNGGCNHMTCRKCKHEWCWICSGPWSEHGNSWYNCNRFDEKSGSDARDTQAKSRASLERYLHYFNRFANHEQSARLDRDLYGRTEKKMEEMQLTSELTWIEVQFLKKAVDTLTECRMTLKWTYCMAYYLAKDNMTELFEDNQRDLEKAVEDLSEQLEKPIERDSIPDLRQRVTDLTVYVQKRREIMLSDTATGFEEGRWRWNVTF</sequence>
<protein>
    <submittedName>
        <fullName evidence="1">Uncharacterized protein</fullName>
    </submittedName>
</protein>
<reference evidence="1 2" key="1">
    <citation type="journal article" date="2018" name="Mol. Biol. Evol.">
        <title>Broad Genomic Sampling Reveals a Smut Pathogenic Ancestry of the Fungal Clade Ustilaginomycotina.</title>
        <authorList>
            <person name="Kijpornyongpan T."/>
            <person name="Mondo S.J."/>
            <person name="Barry K."/>
            <person name="Sandor L."/>
            <person name="Lee J."/>
            <person name="Lipzen A."/>
            <person name="Pangilinan J."/>
            <person name="LaButti K."/>
            <person name="Hainaut M."/>
            <person name="Henrissat B."/>
            <person name="Grigoriev I.V."/>
            <person name="Spatafora J.W."/>
            <person name="Aime M.C."/>
        </authorList>
    </citation>
    <scope>NUCLEOTIDE SEQUENCE [LARGE SCALE GENOMIC DNA]</scope>
    <source>
        <strain evidence="1 2">SA 807</strain>
    </source>
</reference>
<organism evidence="1 2">
    <name type="scientific">Violaceomyces palustris</name>
    <dbReference type="NCBI Taxonomy" id="1673888"/>
    <lineage>
        <taxon>Eukaryota</taxon>
        <taxon>Fungi</taxon>
        <taxon>Dikarya</taxon>
        <taxon>Basidiomycota</taxon>
        <taxon>Ustilaginomycotina</taxon>
        <taxon>Ustilaginomycetes</taxon>
        <taxon>Violaceomycetales</taxon>
        <taxon>Violaceomycetaceae</taxon>
        <taxon>Violaceomyces</taxon>
    </lineage>
</organism>
<name>A0ACD0NT64_9BASI</name>
<proteinExistence type="predicted"/>
<evidence type="ECO:0000313" key="2">
    <source>
        <dbReference type="Proteomes" id="UP000245626"/>
    </source>
</evidence>
<keyword evidence="2" id="KW-1185">Reference proteome</keyword>
<accession>A0ACD0NT64</accession>